<proteinExistence type="predicted"/>
<dbReference type="Proteomes" id="UP000325577">
    <property type="component" value="Linkage Group LG17"/>
</dbReference>
<dbReference type="EMBL" id="CM018040">
    <property type="protein sequence ID" value="KAA8535251.1"/>
    <property type="molecule type" value="Genomic_DNA"/>
</dbReference>
<dbReference type="PANTHER" id="PTHR31549">
    <property type="entry name" value="PROTEIN, PUTATIVE (DUF247)-RELATED-RELATED"/>
    <property type="match status" value="1"/>
</dbReference>
<dbReference type="AlphaFoldDB" id="A0A5J5B295"/>
<dbReference type="OrthoDB" id="2356035at2759"/>
<evidence type="ECO:0000313" key="1">
    <source>
        <dbReference type="EMBL" id="KAA8535251.1"/>
    </source>
</evidence>
<dbReference type="PANTHER" id="PTHR31549:SF277">
    <property type="entry name" value="OS08G0167400 PROTEIN"/>
    <property type="match status" value="1"/>
</dbReference>
<dbReference type="InterPro" id="IPR004158">
    <property type="entry name" value="DUF247_pln"/>
</dbReference>
<name>A0A5J5B295_9ASTE</name>
<sequence>MKRIYNLVGKKGNNSGTEGGIRDIHFDEKELTFYLPVLTLNVNSEVILRNLVAYEVLSTKSESTHEFVQYVDLMSGIIDDAEDARLLREAGIIEGSLTDEAIASLFNCINKVTWKPSEKTELEKIVDKTNEYFDSRPRIKLSNFMKKYVYASWKFLTIFSTIL</sequence>
<protein>
    <submittedName>
        <fullName evidence="1">Uncharacterized protein</fullName>
    </submittedName>
</protein>
<reference evidence="1 2" key="1">
    <citation type="submission" date="2019-09" db="EMBL/GenBank/DDBJ databases">
        <title>A chromosome-level genome assembly of the Chinese tupelo Nyssa sinensis.</title>
        <authorList>
            <person name="Yang X."/>
            <person name="Kang M."/>
            <person name="Yang Y."/>
            <person name="Xiong H."/>
            <person name="Wang M."/>
            <person name="Zhang Z."/>
            <person name="Wang Z."/>
            <person name="Wu H."/>
            <person name="Ma T."/>
            <person name="Liu J."/>
            <person name="Xi Z."/>
        </authorList>
    </citation>
    <scope>NUCLEOTIDE SEQUENCE [LARGE SCALE GENOMIC DNA]</scope>
    <source>
        <strain evidence="1">J267</strain>
        <tissue evidence="1">Leaf</tissue>
    </source>
</reference>
<gene>
    <name evidence="1" type="ORF">F0562_030254</name>
</gene>
<dbReference type="Pfam" id="PF03140">
    <property type="entry name" value="DUF247"/>
    <property type="match status" value="1"/>
</dbReference>
<organism evidence="1 2">
    <name type="scientific">Nyssa sinensis</name>
    <dbReference type="NCBI Taxonomy" id="561372"/>
    <lineage>
        <taxon>Eukaryota</taxon>
        <taxon>Viridiplantae</taxon>
        <taxon>Streptophyta</taxon>
        <taxon>Embryophyta</taxon>
        <taxon>Tracheophyta</taxon>
        <taxon>Spermatophyta</taxon>
        <taxon>Magnoliopsida</taxon>
        <taxon>eudicotyledons</taxon>
        <taxon>Gunneridae</taxon>
        <taxon>Pentapetalae</taxon>
        <taxon>asterids</taxon>
        <taxon>Cornales</taxon>
        <taxon>Nyssaceae</taxon>
        <taxon>Nyssa</taxon>
    </lineage>
</organism>
<evidence type="ECO:0000313" key="2">
    <source>
        <dbReference type="Proteomes" id="UP000325577"/>
    </source>
</evidence>
<accession>A0A5J5B295</accession>
<keyword evidence="2" id="KW-1185">Reference proteome</keyword>